<feature type="domain" description="Helitron helicase-like" evidence="5">
    <location>
        <begin position="612"/>
        <end position="705"/>
    </location>
</feature>
<keyword evidence="7" id="KW-1185">Reference proteome</keyword>
<evidence type="ECO:0000259" key="4">
    <source>
        <dbReference type="Pfam" id="PF05970"/>
    </source>
</evidence>
<dbReference type="GO" id="GO:0000723">
    <property type="term" value="P:telomere maintenance"/>
    <property type="evidence" value="ECO:0007669"/>
    <property type="project" value="InterPro"/>
</dbReference>
<name>A0A164TTD5_9CRUS</name>
<comment type="catalytic activity">
    <reaction evidence="1">
        <text>ATP + H2O = ADP + phosphate + H(+)</text>
        <dbReference type="Rhea" id="RHEA:13065"/>
        <dbReference type="ChEBI" id="CHEBI:15377"/>
        <dbReference type="ChEBI" id="CHEBI:15378"/>
        <dbReference type="ChEBI" id="CHEBI:30616"/>
        <dbReference type="ChEBI" id="CHEBI:43474"/>
        <dbReference type="ChEBI" id="CHEBI:456216"/>
        <dbReference type="EC" id="5.6.2.3"/>
    </reaction>
</comment>
<dbReference type="EMBL" id="LRGB01001728">
    <property type="protein sequence ID" value="KZS10733.1"/>
    <property type="molecule type" value="Genomic_DNA"/>
</dbReference>
<dbReference type="Pfam" id="PF14214">
    <property type="entry name" value="Helitron_like_N"/>
    <property type="match status" value="1"/>
</dbReference>
<comment type="caution">
    <text evidence="6">The sequence shown here is derived from an EMBL/GenBank/DDBJ whole genome shotgun (WGS) entry which is preliminary data.</text>
</comment>
<dbReference type="AlphaFoldDB" id="A0A164TTD5"/>
<evidence type="ECO:0000313" key="6">
    <source>
        <dbReference type="EMBL" id="KZS10733.1"/>
    </source>
</evidence>
<comment type="similarity">
    <text evidence="1">Belongs to the helicase family.</text>
</comment>
<dbReference type="Pfam" id="PF05970">
    <property type="entry name" value="PIF1"/>
    <property type="match status" value="1"/>
</dbReference>
<feature type="region of interest" description="Disordered" evidence="3">
    <location>
        <begin position="561"/>
        <end position="591"/>
    </location>
</feature>
<dbReference type="GO" id="GO:0006310">
    <property type="term" value="P:DNA recombination"/>
    <property type="evidence" value="ECO:0007669"/>
    <property type="project" value="UniProtKB-KW"/>
</dbReference>
<keyword evidence="1" id="KW-0347">Helicase</keyword>
<keyword evidence="1" id="KW-0233">DNA recombination</keyword>
<evidence type="ECO:0000256" key="2">
    <source>
        <dbReference type="SAM" id="Coils"/>
    </source>
</evidence>
<keyword evidence="1" id="KW-0067">ATP-binding</keyword>
<dbReference type="SUPFAM" id="SSF52540">
    <property type="entry name" value="P-loop containing nucleoside triphosphate hydrolases"/>
    <property type="match status" value="1"/>
</dbReference>
<evidence type="ECO:0000256" key="3">
    <source>
        <dbReference type="SAM" id="MobiDB-lite"/>
    </source>
</evidence>
<dbReference type="InterPro" id="IPR027417">
    <property type="entry name" value="P-loop_NTPase"/>
</dbReference>
<keyword evidence="1" id="KW-0234">DNA repair</keyword>
<dbReference type="PANTHER" id="PTHR45786">
    <property type="entry name" value="DNA BINDING PROTEIN-LIKE"/>
    <property type="match status" value="1"/>
</dbReference>
<feature type="coiled-coil region" evidence="2">
    <location>
        <begin position="211"/>
        <end position="251"/>
    </location>
</feature>
<dbReference type="OrthoDB" id="7554148at2759"/>
<sequence length="1146" mass="131828">MEWSQKYWNAVNSKISFMDNPPKALHSACPIQESNITIIINNQTVAPRRQLSDAKKAEKIRSKERKERKKLQRLEKNVNKTIEPGNNMQVRLDVEAQRRKESRAQEPDEIQQARLQNQALRQQALREEEKTADERRVRMIEDNLRHQVRRDQETEDGRASCIMVDAMRHQVLRAQETVEENTLRAMADRLRHQMYLVEETEEEAEIRWELKREKTANYRGAENEEETLERVEENRLRLERLREEQAEDEEIILAMNALKHAEIVPLETEEERTNHEEILAARNQAGLPRTYRLACKTKIIVHYMIVEQWTSFAKNAAQNTSRECPQPLAKLLQNNHPKSKSFMAKTRTYNSAHAFTSFGASISSPPGRGVYCFRIHGQVYHNTTPVGLNTTNPKYANLYFMDAAQASEFRADFDSNGRCCRNLMAELDAMLREKNPYAAIFKMMRQVLEEEYRRAEAENLPHQIVGMIISSDRRNLDQRRYNSPTTNEIAVLFPSANGEPPAKRDIQVHLFIPVRGRTFIKISTRQPMCDPMTYPFLFPNGDDGWLNERLLMQIRAAEAAANDAFPAEEPEPEEQIDDDENDPQRLNRGEGRRKRVTQCEFYSFLMSILDYFNNVLVGGPLNQQWMVDSYVKIEANRVKYIREHQVEFHVAQYNGLLDYTNNRAERKNMTVGSYHVLPSSFIGSPRAMKQAYQDAMVICGKFGKPVNDIEKRQVLGFATARIHVIEFQTYGLPNCHMLIWIDKRDAPATAKDVDETICAEIPDKTTHPRLYNIVMAHMFHGPCGSTNKQSPCTDGNICRKRDVPTVEWDEIASHLDARYVSAPEACWRIFKLPLSDRSHAICRQVVHLPREQSGFFLPGNKQQAAINTATKENDHGRGRRFPNASSTEATLCRHLPLICRRTRIIGCLYTVGVRHVERHCLRSLLINVKGATSFEHLRTVDGLQHATFKSAAITLNLLEDDRAWSTTMEEAAVFQMPAQLRQLYVDICLYCKPTDAATLFDANLNHLMEDFIRSGHDANVAKNLTLKWIQDKLRLNNKTMEEFSLPAPDFHLINQLIEAQMEENDDNVRQQKRLMGEMMLAQLSDGQRAAFDQIMAAVNDATNTTHPRQYFLDGPGGTGKTFVYNTVINVLQGQGKGKRCTFLGEH</sequence>
<feature type="compositionally biased region" description="Acidic residues" evidence="3">
    <location>
        <begin position="566"/>
        <end position="581"/>
    </location>
</feature>
<keyword evidence="2" id="KW-0175">Coiled coil</keyword>
<comment type="cofactor">
    <cofactor evidence="1">
        <name>Mg(2+)</name>
        <dbReference type="ChEBI" id="CHEBI:18420"/>
    </cofactor>
</comment>
<dbReference type="PANTHER" id="PTHR45786:SF74">
    <property type="entry name" value="ATP-DEPENDENT DNA HELICASE"/>
    <property type="match status" value="1"/>
</dbReference>
<feature type="domain" description="DNA helicase Pif1-like DEAD-box helicase" evidence="4">
    <location>
        <begin position="1082"/>
        <end position="1136"/>
    </location>
</feature>
<dbReference type="InterPro" id="IPR010285">
    <property type="entry name" value="DNA_helicase_pif1-like_DEAD"/>
</dbReference>
<keyword evidence="1" id="KW-0547">Nucleotide-binding</keyword>
<dbReference type="Proteomes" id="UP000076858">
    <property type="component" value="Unassembled WGS sequence"/>
</dbReference>
<dbReference type="EC" id="5.6.2.3" evidence="1"/>
<dbReference type="GO" id="GO:0016887">
    <property type="term" value="F:ATP hydrolysis activity"/>
    <property type="evidence" value="ECO:0007669"/>
    <property type="project" value="RHEA"/>
</dbReference>
<evidence type="ECO:0000259" key="5">
    <source>
        <dbReference type="Pfam" id="PF14214"/>
    </source>
</evidence>
<organism evidence="6 7">
    <name type="scientific">Daphnia magna</name>
    <dbReference type="NCBI Taxonomy" id="35525"/>
    <lineage>
        <taxon>Eukaryota</taxon>
        <taxon>Metazoa</taxon>
        <taxon>Ecdysozoa</taxon>
        <taxon>Arthropoda</taxon>
        <taxon>Crustacea</taxon>
        <taxon>Branchiopoda</taxon>
        <taxon>Diplostraca</taxon>
        <taxon>Cladocera</taxon>
        <taxon>Anomopoda</taxon>
        <taxon>Daphniidae</taxon>
        <taxon>Daphnia</taxon>
    </lineage>
</organism>
<evidence type="ECO:0000313" key="7">
    <source>
        <dbReference type="Proteomes" id="UP000076858"/>
    </source>
</evidence>
<gene>
    <name evidence="6" type="ORF">APZ42_024749</name>
</gene>
<dbReference type="InterPro" id="IPR025476">
    <property type="entry name" value="Helitron_helicase-like"/>
</dbReference>
<dbReference type="GO" id="GO:0043139">
    <property type="term" value="F:5'-3' DNA helicase activity"/>
    <property type="evidence" value="ECO:0007669"/>
    <property type="project" value="UniProtKB-EC"/>
</dbReference>
<keyword evidence="1" id="KW-0378">Hydrolase</keyword>
<keyword evidence="1" id="KW-0227">DNA damage</keyword>
<reference evidence="6 7" key="1">
    <citation type="submission" date="2016-03" db="EMBL/GenBank/DDBJ databases">
        <title>EvidentialGene: Evidence-directed Construction of Genes on Genomes.</title>
        <authorList>
            <person name="Gilbert D.G."/>
            <person name="Choi J.-H."/>
            <person name="Mockaitis K."/>
            <person name="Colbourne J."/>
            <person name="Pfrender M."/>
        </authorList>
    </citation>
    <scope>NUCLEOTIDE SEQUENCE [LARGE SCALE GENOMIC DNA]</scope>
    <source>
        <strain evidence="6 7">Xinb3</strain>
        <tissue evidence="6">Complete organism</tissue>
    </source>
</reference>
<dbReference type="Gene3D" id="3.40.50.300">
    <property type="entry name" value="P-loop containing nucleotide triphosphate hydrolases"/>
    <property type="match status" value="1"/>
</dbReference>
<proteinExistence type="inferred from homology"/>
<dbReference type="GO" id="GO:0005524">
    <property type="term" value="F:ATP binding"/>
    <property type="evidence" value="ECO:0007669"/>
    <property type="project" value="UniProtKB-KW"/>
</dbReference>
<dbReference type="STRING" id="35525.A0A164TTD5"/>
<dbReference type="GO" id="GO:0006281">
    <property type="term" value="P:DNA repair"/>
    <property type="evidence" value="ECO:0007669"/>
    <property type="project" value="UniProtKB-KW"/>
</dbReference>
<evidence type="ECO:0000256" key="1">
    <source>
        <dbReference type="RuleBase" id="RU363044"/>
    </source>
</evidence>
<protein>
    <recommendedName>
        <fullName evidence="1">ATP-dependent DNA helicase</fullName>
        <ecNumber evidence="1">5.6.2.3</ecNumber>
    </recommendedName>
</protein>
<accession>A0A164TTD5</accession>